<comment type="caution">
    <text evidence="1">The sequence shown here is derived from an EMBL/GenBank/DDBJ whole genome shotgun (WGS) entry which is preliminary data.</text>
</comment>
<sequence>MNSILRQLSRLTFVLQNQTSILLIAASLCLPVIGAIAPAARADIRDFTLHNETSVNIQELHISNSGADKWGANLLDKDILLPDESADIVFEDNSTSCLYDIRAITDDGEIDKRQVNLCETVDFSVKE</sequence>
<keyword evidence="2" id="KW-1185">Reference proteome</keyword>
<dbReference type="Proteomes" id="UP000282574">
    <property type="component" value="Unassembled WGS sequence"/>
</dbReference>
<protein>
    <submittedName>
        <fullName evidence="1">Uncharacterized protein</fullName>
    </submittedName>
</protein>
<dbReference type="EMBL" id="RSCK01000004">
    <property type="protein sequence ID" value="RUT13958.1"/>
    <property type="molecule type" value="Genomic_DNA"/>
</dbReference>
<gene>
    <name evidence="1" type="ORF">DSM107010_08580</name>
</gene>
<reference evidence="1 2" key="1">
    <citation type="journal article" date="2019" name="Genome Biol. Evol.">
        <title>Day and night: Metabolic profiles and evolutionary relationships of six axenic non-marine cyanobacteria.</title>
        <authorList>
            <person name="Will S.E."/>
            <person name="Henke P."/>
            <person name="Boedeker C."/>
            <person name="Huang S."/>
            <person name="Brinkmann H."/>
            <person name="Rohde M."/>
            <person name="Jarek M."/>
            <person name="Friedl T."/>
            <person name="Seufert S."/>
            <person name="Schumacher M."/>
            <person name="Overmann J."/>
            <person name="Neumann-Schaal M."/>
            <person name="Petersen J."/>
        </authorList>
    </citation>
    <scope>NUCLEOTIDE SEQUENCE [LARGE SCALE GENOMIC DNA]</scope>
    <source>
        <strain evidence="1 2">SAG 39.79</strain>
    </source>
</reference>
<name>A0AB37URF3_9CYAN</name>
<proteinExistence type="predicted"/>
<evidence type="ECO:0000313" key="1">
    <source>
        <dbReference type="EMBL" id="RUT13958.1"/>
    </source>
</evidence>
<accession>A0AB37URF3</accession>
<evidence type="ECO:0000313" key="2">
    <source>
        <dbReference type="Proteomes" id="UP000282574"/>
    </source>
</evidence>
<dbReference type="AlphaFoldDB" id="A0AB37URF3"/>
<organism evidence="1 2">
    <name type="scientific">Chroococcidiopsis cubana SAG 39.79</name>
    <dbReference type="NCBI Taxonomy" id="388085"/>
    <lineage>
        <taxon>Bacteria</taxon>
        <taxon>Bacillati</taxon>
        <taxon>Cyanobacteriota</taxon>
        <taxon>Cyanophyceae</taxon>
        <taxon>Chroococcidiopsidales</taxon>
        <taxon>Chroococcidiopsidaceae</taxon>
        <taxon>Chroococcidiopsis</taxon>
    </lineage>
</organism>